<sequence length="266" mass="30605">MTDDYGDYDHDRDYVPAYLTPDQIPQYALGEALKSLTLFSTDRNLVSQAMNLTIVDEFVMDLEYDYLRAKFNEISNPYDSIFLSAQSQMWIFSSYEVIRTWMQKSKGYLLTAKNSGLHQKLESLKRDRGYVNYAALQKADEVQALIDNPSLLKELENDLARTSFLFIRLETLRVALAKHEVRKRPNAMMVGSTVGYMNRECGSLEYQMNCGMVIQGNISRRDIADDIRAIPESTVPTADEVKSYDQFMRGLSDDEALELFKSFERP</sequence>
<accession>A0A1C2EFS7</accession>
<protein>
    <submittedName>
        <fullName evidence="1">Uncharacterized protein</fullName>
    </submittedName>
</protein>
<name>A0A1C2EFS7_9PSED</name>
<gene>
    <name evidence="1" type="ORF">BBI10_00515</name>
</gene>
<evidence type="ECO:0000313" key="1">
    <source>
        <dbReference type="EMBL" id="OCX25862.1"/>
    </source>
</evidence>
<reference evidence="1 2" key="1">
    <citation type="submission" date="2016-08" db="EMBL/GenBank/DDBJ databases">
        <title>Whole genome sequence of Pseudomonas graminis strain UASWS1507, a potential biological control agent for agriculture.</title>
        <authorList>
            <person name="Crovadore J."/>
            <person name="Calmin G."/>
            <person name="Chablais R."/>
            <person name="Cochard B."/>
            <person name="Lefort F."/>
        </authorList>
    </citation>
    <scope>NUCLEOTIDE SEQUENCE [LARGE SCALE GENOMIC DNA]</scope>
    <source>
        <strain evidence="1 2">UASWS1507</strain>
    </source>
</reference>
<comment type="caution">
    <text evidence="1">The sequence shown here is derived from an EMBL/GenBank/DDBJ whole genome shotgun (WGS) entry which is preliminary data.</text>
</comment>
<dbReference type="RefSeq" id="WP_065986068.1">
    <property type="nucleotide sequence ID" value="NZ_MDEN01000041.1"/>
</dbReference>
<organism evidence="1 2">
    <name type="scientific">Pseudomonas graminis</name>
    <dbReference type="NCBI Taxonomy" id="158627"/>
    <lineage>
        <taxon>Bacteria</taxon>
        <taxon>Pseudomonadati</taxon>
        <taxon>Pseudomonadota</taxon>
        <taxon>Gammaproteobacteria</taxon>
        <taxon>Pseudomonadales</taxon>
        <taxon>Pseudomonadaceae</taxon>
        <taxon>Pseudomonas</taxon>
    </lineage>
</organism>
<dbReference type="AlphaFoldDB" id="A0A1C2EFS7"/>
<evidence type="ECO:0000313" key="2">
    <source>
        <dbReference type="Proteomes" id="UP000095143"/>
    </source>
</evidence>
<dbReference type="EMBL" id="MDEN01000041">
    <property type="protein sequence ID" value="OCX25862.1"/>
    <property type="molecule type" value="Genomic_DNA"/>
</dbReference>
<proteinExistence type="predicted"/>
<dbReference type="Proteomes" id="UP000095143">
    <property type="component" value="Unassembled WGS sequence"/>
</dbReference>